<dbReference type="PRINTS" id="PR00103">
    <property type="entry name" value="CAMPKINASE"/>
</dbReference>
<dbReference type="InterPro" id="IPR014710">
    <property type="entry name" value="RmlC-like_jellyroll"/>
</dbReference>
<dbReference type="PROSITE" id="PS50042">
    <property type="entry name" value="CNMP_BINDING_3"/>
    <property type="match status" value="1"/>
</dbReference>
<dbReference type="PANTHER" id="PTHR23513:SF9">
    <property type="entry name" value="ENTEROBACTIN EXPORTER ENTS"/>
    <property type="match status" value="1"/>
</dbReference>
<feature type="transmembrane region" description="Helical" evidence="8">
    <location>
        <begin position="381"/>
        <end position="405"/>
    </location>
</feature>
<feature type="transmembrane region" description="Helical" evidence="8">
    <location>
        <begin position="231"/>
        <end position="254"/>
    </location>
</feature>
<keyword evidence="5 8" id="KW-1133">Transmembrane helix</keyword>
<dbReference type="SUPFAM" id="SSF51206">
    <property type="entry name" value="cAMP-binding domain-like"/>
    <property type="match status" value="1"/>
</dbReference>
<dbReference type="Pfam" id="PF00027">
    <property type="entry name" value="cNMP_binding"/>
    <property type="match status" value="1"/>
</dbReference>
<dbReference type="Proteomes" id="UP000199416">
    <property type="component" value="Unassembled WGS sequence"/>
</dbReference>
<dbReference type="OrthoDB" id="180043at2"/>
<keyword evidence="6 8" id="KW-0472">Membrane</keyword>
<keyword evidence="4 8" id="KW-0812">Transmembrane</keyword>
<evidence type="ECO:0000256" key="2">
    <source>
        <dbReference type="ARBA" id="ARBA00022448"/>
    </source>
</evidence>
<dbReference type="AlphaFoldDB" id="A0A1G6TJZ4"/>
<dbReference type="GO" id="GO:0022857">
    <property type="term" value="F:transmembrane transporter activity"/>
    <property type="evidence" value="ECO:0007669"/>
    <property type="project" value="InterPro"/>
</dbReference>
<dbReference type="Gene3D" id="2.60.120.10">
    <property type="entry name" value="Jelly Rolls"/>
    <property type="match status" value="1"/>
</dbReference>
<dbReference type="PANTHER" id="PTHR23513">
    <property type="entry name" value="INTEGRAL MEMBRANE EFFLUX PROTEIN-RELATED"/>
    <property type="match status" value="1"/>
</dbReference>
<evidence type="ECO:0000256" key="6">
    <source>
        <dbReference type="ARBA" id="ARBA00023136"/>
    </source>
</evidence>
<evidence type="ECO:0000256" key="3">
    <source>
        <dbReference type="ARBA" id="ARBA00022475"/>
    </source>
</evidence>
<dbReference type="SUPFAM" id="SSF103473">
    <property type="entry name" value="MFS general substrate transporter"/>
    <property type="match status" value="1"/>
</dbReference>
<feature type="transmembrane region" description="Helical" evidence="8">
    <location>
        <begin position="266"/>
        <end position="286"/>
    </location>
</feature>
<feature type="transmembrane region" description="Helical" evidence="8">
    <location>
        <begin position="173"/>
        <end position="193"/>
    </location>
</feature>
<accession>A0A1G6TJZ4</accession>
<feature type="transmembrane region" description="Helical" evidence="8">
    <location>
        <begin position="82"/>
        <end position="103"/>
    </location>
</feature>
<feature type="transmembrane region" description="Helical" evidence="8">
    <location>
        <begin position="50"/>
        <end position="70"/>
    </location>
</feature>
<protein>
    <submittedName>
        <fullName evidence="10">Major Facilitator Superfamily protein</fullName>
    </submittedName>
</protein>
<dbReference type="EMBL" id="FMZF01000006">
    <property type="protein sequence ID" value="SDD29418.1"/>
    <property type="molecule type" value="Genomic_DNA"/>
</dbReference>
<reference evidence="11" key="1">
    <citation type="submission" date="2016-10" db="EMBL/GenBank/DDBJ databases">
        <authorList>
            <person name="Varghese N."/>
            <person name="Submissions S."/>
        </authorList>
    </citation>
    <scope>NUCLEOTIDE SEQUENCE [LARGE SCALE GENOMIC DNA]</scope>
    <source>
        <strain evidence="11">DSM 45421</strain>
    </source>
</reference>
<dbReference type="Gene3D" id="1.20.1250.20">
    <property type="entry name" value="MFS general substrate transporter like domains"/>
    <property type="match status" value="1"/>
</dbReference>
<dbReference type="InterPro" id="IPR000595">
    <property type="entry name" value="cNMP-bd_dom"/>
</dbReference>
<evidence type="ECO:0000256" key="7">
    <source>
        <dbReference type="SAM" id="MobiDB-lite"/>
    </source>
</evidence>
<feature type="domain" description="Cyclic nucleotide-binding" evidence="9">
    <location>
        <begin position="424"/>
        <end position="518"/>
    </location>
</feature>
<comment type="subcellular location">
    <subcellularLocation>
        <location evidence="1">Cell inner membrane</location>
        <topology evidence="1">Multi-pass membrane protein</topology>
    </subcellularLocation>
</comment>
<dbReference type="RefSeq" id="WP_091367759.1">
    <property type="nucleotide sequence ID" value="NZ_FMZF01000006.1"/>
</dbReference>
<proteinExistence type="predicted"/>
<keyword evidence="11" id="KW-1185">Reference proteome</keyword>
<keyword evidence="2" id="KW-0813">Transport</keyword>
<keyword evidence="3" id="KW-1003">Cell membrane</keyword>
<evidence type="ECO:0000259" key="9">
    <source>
        <dbReference type="PROSITE" id="PS50042"/>
    </source>
</evidence>
<dbReference type="STRING" id="1190417.SAMN05660690_3907"/>
<dbReference type="Pfam" id="PF07690">
    <property type="entry name" value="MFS_1"/>
    <property type="match status" value="1"/>
</dbReference>
<name>A0A1G6TJZ4_9ACTN</name>
<gene>
    <name evidence="10" type="ORF">SAMN05660690_3907</name>
</gene>
<dbReference type="SMART" id="SM00100">
    <property type="entry name" value="cNMP"/>
    <property type="match status" value="1"/>
</dbReference>
<dbReference type="InterPro" id="IPR011701">
    <property type="entry name" value="MFS"/>
</dbReference>
<organism evidence="10 11">
    <name type="scientific">Geodermatophilus telluris</name>
    <dbReference type="NCBI Taxonomy" id="1190417"/>
    <lineage>
        <taxon>Bacteria</taxon>
        <taxon>Bacillati</taxon>
        <taxon>Actinomycetota</taxon>
        <taxon>Actinomycetes</taxon>
        <taxon>Geodermatophilales</taxon>
        <taxon>Geodermatophilaceae</taxon>
        <taxon>Geodermatophilus</taxon>
    </lineage>
</organism>
<dbReference type="PROSITE" id="PS00889">
    <property type="entry name" value="CNMP_BINDING_2"/>
    <property type="match status" value="1"/>
</dbReference>
<sequence length="562" mass="56968">MPGAYREAWASVTGNRNLRLAQSSSVAAWTGEFLFLTAMTVYAFDTDGAIGVGVVGFLRVLPATLALPWLGVLADRVPRRRLLVVTCGVRALTAGGAGLAAVAGEPVAVYALLTASTVCHAAYRPVLGALFPTLCSTPEELAGVNAVRAVLDGLAALVGPLLAAALIAGASTAAAFAAVAGLAAVAGVLAAGLRYESARPVGDPPGGRAGVLADVADGLRELRRRPRAAEVIVLGGVQCVVRGALTVLAVVVAVDLTDLGRPGVGLLWAAFGVGGLVAATATIGAAGSARLGTLFGAGIAMWGVPLVVVGLVTGSTVAVGAFLVVGAANALVDVTGFTLLQRLVPDRTLARVLALTEAVFSLTVALGSLTVPLLVSALGGAGALAVAGCLLPVAVAARWAALRAIDADIGTRRDRIRLLRRVRMLRLLPVPAIEGLALRLRRLGVAAGTDVFRAGDRGEDFYVVESGAVAVVVDGREVRRLGPGDSFGEIALLHSVPRTATVRALEDTGLAALSGSAFVAAVTSYSATSATAEQLVRGYLSEDGHRDRVRPHPDPDGRPDPG</sequence>
<dbReference type="CDD" id="cd00038">
    <property type="entry name" value="CAP_ED"/>
    <property type="match status" value="1"/>
</dbReference>
<feature type="transmembrane region" description="Helical" evidence="8">
    <location>
        <begin position="293"/>
        <end position="312"/>
    </location>
</feature>
<evidence type="ECO:0000313" key="11">
    <source>
        <dbReference type="Proteomes" id="UP000199416"/>
    </source>
</evidence>
<evidence type="ECO:0000256" key="5">
    <source>
        <dbReference type="ARBA" id="ARBA00022989"/>
    </source>
</evidence>
<dbReference type="InterPro" id="IPR036259">
    <property type="entry name" value="MFS_trans_sf"/>
</dbReference>
<evidence type="ECO:0000256" key="1">
    <source>
        <dbReference type="ARBA" id="ARBA00004429"/>
    </source>
</evidence>
<evidence type="ECO:0000313" key="10">
    <source>
        <dbReference type="EMBL" id="SDD29418.1"/>
    </source>
</evidence>
<dbReference type="InterPro" id="IPR018488">
    <property type="entry name" value="cNMP-bd_CS"/>
</dbReference>
<dbReference type="InterPro" id="IPR018490">
    <property type="entry name" value="cNMP-bd_dom_sf"/>
</dbReference>
<feature type="transmembrane region" description="Helical" evidence="8">
    <location>
        <begin position="26"/>
        <end position="44"/>
    </location>
</feature>
<feature type="transmembrane region" description="Helical" evidence="8">
    <location>
        <begin position="352"/>
        <end position="375"/>
    </location>
</feature>
<feature type="region of interest" description="Disordered" evidence="7">
    <location>
        <begin position="540"/>
        <end position="562"/>
    </location>
</feature>
<evidence type="ECO:0000256" key="4">
    <source>
        <dbReference type="ARBA" id="ARBA00022692"/>
    </source>
</evidence>
<evidence type="ECO:0000256" key="8">
    <source>
        <dbReference type="SAM" id="Phobius"/>
    </source>
</evidence>
<feature type="transmembrane region" description="Helical" evidence="8">
    <location>
        <begin position="318"/>
        <end position="340"/>
    </location>
</feature>
<dbReference type="GO" id="GO:0005886">
    <property type="term" value="C:plasma membrane"/>
    <property type="evidence" value="ECO:0007669"/>
    <property type="project" value="UniProtKB-SubCell"/>
</dbReference>